<gene>
    <name evidence="2" type="ORF">LITE_LOCUS10296</name>
</gene>
<evidence type="ECO:0000256" key="1">
    <source>
        <dbReference type="SAM" id="MobiDB-lite"/>
    </source>
</evidence>
<accession>A0AAV0IPH3</accession>
<proteinExistence type="predicted"/>
<organism evidence="2 3">
    <name type="scientific">Linum tenue</name>
    <dbReference type="NCBI Taxonomy" id="586396"/>
    <lineage>
        <taxon>Eukaryota</taxon>
        <taxon>Viridiplantae</taxon>
        <taxon>Streptophyta</taxon>
        <taxon>Embryophyta</taxon>
        <taxon>Tracheophyta</taxon>
        <taxon>Spermatophyta</taxon>
        <taxon>Magnoliopsida</taxon>
        <taxon>eudicotyledons</taxon>
        <taxon>Gunneridae</taxon>
        <taxon>Pentapetalae</taxon>
        <taxon>rosids</taxon>
        <taxon>fabids</taxon>
        <taxon>Malpighiales</taxon>
        <taxon>Linaceae</taxon>
        <taxon>Linum</taxon>
    </lineage>
</organism>
<keyword evidence="3" id="KW-1185">Reference proteome</keyword>
<dbReference type="EMBL" id="CAMGYJ010000004">
    <property type="protein sequence ID" value="CAI0399426.1"/>
    <property type="molecule type" value="Genomic_DNA"/>
</dbReference>
<feature type="compositionally biased region" description="Basic and acidic residues" evidence="1">
    <location>
        <begin position="162"/>
        <end position="176"/>
    </location>
</feature>
<feature type="non-terminal residue" evidence="2">
    <location>
        <position position="1"/>
    </location>
</feature>
<feature type="region of interest" description="Disordered" evidence="1">
    <location>
        <begin position="151"/>
        <end position="176"/>
    </location>
</feature>
<protein>
    <submittedName>
        <fullName evidence="2">Uncharacterized protein</fullName>
    </submittedName>
</protein>
<feature type="compositionally biased region" description="Polar residues" evidence="1">
    <location>
        <begin position="152"/>
        <end position="161"/>
    </location>
</feature>
<evidence type="ECO:0000313" key="2">
    <source>
        <dbReference type="EMBL" id="CAI0399426.1"/>
    </source>
</evidence>
<evidence type="ECO:0000313" key="3">
    <source>
        <dbReference type="Proteomes" id="UP001154282"/>
    </source>
</evidence>
<dbReference type="AlphaFoldDB" id="A0AAV0IPH3"/>
<comment type="caution">
    <text evidence="2">The sequence shown here is derived from an EMBL/GenBank/DDBJ whole genome shotgun (WGS) entry which is preliminary data.</text>
</comment>
<reference evidence="2" key="1">
    <citation type="submission" date="2022-08" db="EMBL/GenBank/DDBJ databases">
        <authorList>
            <person name="Gutierrez-Valencia J."/>
        </authorList>
    </citation>
    <scope>NUCLEOTIDE SEQUENCE</scope>
</reference>
<sequence length="176" mass="19813">LDSTKEAGCFNKFPHRKTTCTIQNHYSIYSILLPLGTNRNPGPFPFIFSQTKDSSSPLHLLLLVQETRSQHHLPSSPLSIKQAARGRASSSLSSFSSSKQLSITILLVNKQQQLQLISLASIHVQSCDGDPDVLYFNEASKAWYHLEEDNPRNVTESTKLNSDVRRGRTELRKFET</sequence>
<dbReference type="Proteomes" id="UP001154282">
    <property type="component" value="Unassembled WGS sequence"/>
</dbReference>
<name>A0AAV0IPH3_9ROSI</name>